<keyword evidence="7" id="KW-1185">Reference proteome</keyword>
<dbReference type="RefSeq" id="WP_124794588.1">
    <property type="nucleotide sequence ID" value="NZ_RQYC01000006.1"/>
</dbReference>
<dbReference type="GO" id="GO:0016829">
    <property type="term" value="F:lyase activity"/>
    <property type="evidence" value="ECO:0007669"/>
    <property type="project" value="UniProtKB-KW"/>
</dbReference>
<dbReference type="InterPro" id="IPR007214">
    <property type="entry name" value="YbaK/aa-tRNA-synth-assoc-dom"/>
</dbReference>
<evidence type="ECO:0000256" key="2">
    <source>
        <dbReference type="ARBA" id="ARBA00022917"/>
    </source>
</evidence>
<evidence type="ECO:0000313" key="6">
    <source>
        <dbReference type="EMBL" id="RRD90389.1"/>
    </source>
</evidence>
<keyword evidence="3 4" id="KW-0456">Lyase</keyword>
<dbReference type="PANTHER" id="PTHR30411:SF0">
    <property type="entry name" value="CYS-TRNA(PRO)_CYS-TRNA(CYS) DEACYLASE YBAK"/>
    <property type="match status" value="1"/>
</dbReference>
<proteinExistence type="inferred from homology"/>
<dbReference type="STRING" id="1121352.GCA_000620925_00672"/>
<comment type="caution">
    <text evidence="6">The sequence shown here is derived from an EMBL/GenBank/DDBJ whole genome shotgun (WGS) entry which is preliminary data.</text>
</comment>
<keyword evidence="2 4" id="KW-0648">Protein biosynthesis</keyword>
<reference evidence="6 7" key="1">
    <citation type="submission" date="2018-11" db="EMBL/GenBank/DDBJ databases">
        <title>Genomes From Bacteria Associated with the Canine Oral Cavity: a Test Case for Automated Genome-Based Taxonomic Assignment.</title>
        <authorList>
            <person name="Coil D.A."/>
            <person name="Jospin G."/>
            <person name="Darling A.E."/>
            <person name="Wallis C."/>
            <person name="Davis I.J."/>
            <person name="Harris S."/>
            <person name="Eisen J.A."/>
            <person name="Holcombe L.J."/>
            <person name="O'Flynn C."/>
        </authorList>
    </citation>
    <scope>NUCLEOTIDE SEQUENCE [LARGE SCALE GENOMIC DNA]</scope>
    <source>
        <strain evidence="6 7">COT-280</strain>
    </source>
</reference>
<name>A0A3P2A4V3_9NEIS</name>
<dbReference type="PANTHER" id="PTHR30411">
    <property type="entry name" value="CYTOPLASMIC PROTEIN"/>
    <property type="match status" value="1"/>
</dbReference>
<dbReference type="GO" id="GO:0006412">
    <property type="term" value="P:translation"/>
    <property type="evidence" value="ECO:0007669"/>
    <property type="project" value="UniProtKB-KW"/>
</dbReference>
<dbReference type="SUPFAM" id="SSF55826">
    <property type="entry name" value="YbaK/ProRS associated domain"/>
    <property type="match status" value="1"/>
</dbReference>
<sequence>MAKPDYPVTPAVRFLRTQQIDFTPHPYPYREHGGTAHSAQCLGVDEHCVIKTIVLQNEAKQGCIMLMHGDRQVSTRKLARLLGMRHLEPATPQQANKWTGYLVGGISPFGIKTALPVYAQHSIFALPEIYINGGKRGFLVSLRPDALHSLPSTAVDAAAD</sequence>
<dbReference type="Proteomes" id="UP000269923">
    <property type="component" value="Unassembled WGS sequence"/>
</dbReference>
<comment type="similarity">
    <text evidence="1 4">Belongs to the prolyl-tRNA editing family. YbaK/EbsC subfamily.</text>
</comment>
<dbReference type="PIRSF" id="PIRSF006181">
    <property type="entry name" value="EbsC_YbaK"/>
    <property type="match status" value="1"/>
</dbReference>
<evidence type="ECO:0000256" key="4">
    <source>
        <dbReference type="PIRNR" id="PIRNR006181"/>
    </source>
</evidence>
<organism evidence="6 7">
    <name type="scientific">Conchiformibius steedae</name>
    <dbReference type="NCBI Taxonomy" id="153493"/>
    <lineage>
        <taxon>Bacteria</taxon>
        <taxon>Pseudomonadati</taxon>
        <taxon>Pseudomonadota</taxon>
        <taxon>Betaproteobacteria</taxon>
        <taxon>Neisseriales</taxon>
        <taxon>Neisseriaceae</taxon>
        <taxon>Conchiformibius</taxon>
    </lineage>
</organism>
<dbReference type="Pfam" id="PF04073">
    <property type="entry name" value="tRNA_edit"/>
    <property type="match status" value="1"/>
</dbReference>
<dbReference type="AlphaFoldDB" id="A0A3P2A4V3"/>
<dbReference type="CDD" id="cd00002">
    <property type="entry name" value="YbaK_deacylase"/>
    <property type="match status" value="1"/>
</dbReference>
<dbReference type="EC" id="4.2.-.-" evidence="4"/>
<dbReference type="InterPro" id="IPR004369">
    <property type="entry name" value="Prolyl-tRNA_editing_YbaK/EbsC"/>
</dbReference>
<evidence type="ECO:0000256" key="3">
    <source>
        <dbReference type="ARBA" id="ARBA00023239"/>
    </source>
</evidence>
<evidence type="ECO:0000259" key="5">
    <source>
        <dbReference type="Pfam" id="PF04073"/>
    </source>
</evidence>
<evidence type="ECO:0000313" key="7">
    <source>
        <dbReference type="Proteomes" id="UP000269923"/>
    </source>
</evidence>
<accession>A0A3P2A4V3</accession>
<feature type="domain" description="YbaK/aminoacyl-tRNA synthetase-associated" evidence="5">
    <location>
        <begin position="38"/>
        <end position="147"/>
    </location>
</feature>
<protein>
    <recommendedName>
        <fullName evidence="4">Cys-tRNA(Pro)/Cys-tRNA(Cys) deacylase</fullName>
        <ecNumber evidence="4">4.2.-.-</ecNumber>
    </recommendedName>
</protein>
<evidence type="ECO:0000256" key="1">
    <source>
        <dbReference type="ARBA" id="ARBA00009798"/>
    </source>
</evidence>
<gene>
    <name evidence="6" type="ORF">EII21_05585</name>
</gene>
<dbReference type="InterPro" id="IPR036754">
    <property type="entry name" value="YbaK/aa-tRNA-synt-asso_dom_sf"/>
</dbReference>
<dbReference type="OrthoDB" id="9809296at2"/>
<dbReference type="GO" id="GO:0002161">
    <property type="term" value="F:aminoacyl-tRNA deacylase activity"/>
    <property type="evidence" value="ECO:0007669"/>
    <property type="project" value="InterPro"/>
</dbReference>
<dbReference type="Gene3D" id="3.90.960.10">
    <property type="entry name" value="YbaK/aminoacyl-tRNA synthetase-associated domain"/>
    <property type="match status" value="1"/>
</dbReference>
<dbReference type="EMBL" id="RQYC01000006">
    <property type="protein sequence ID" value="RRD90389.1"/>
    <property type="molecule type" value="Genomic_DNA"/>
</dbReference>